<sequence>MTEHLDHEPERNGILDFFEAPNRATYVVPPRKLRALPPAES</sequence>
<name>A0A9Q4C424_9EURY</name>
<dbReference type="AlphaFoldDB" id="A0A9Q4C424"/>
<dbReference type="EMBL" id="RKLV01000006">
    <property type="protein sequence ID" value="MCX2819063.1"/>
    <property type="molecule type" value="Genomic_DNA"/>
</dbReference>
<gene>
    <name evidence="1" type="ORF">EGH25_06825</name>
</gene>
<protein>
    <submittedName>
        <fullName evidence="1">Uncharacterized protein</fullName>
    </submittedName>
</protein>
<comment type="caution">
    <text evidence="1">The sequence shown here is derived from an EMBL/GenBank/DDBJ whole genome shotgun (WGS) entry which is preliminary data.</text>
</comment>
<organism evidence="1 2">
    <name type="scientific">Halorutilus salinus</name>
    <dbReference type="NCBI Taxonomy" id="2487751"/>
    <lineage>
        <taxon>Archaea</taxon>
        <taxon>Methanobacteriati</taxon>
        <taxon>Methanobacteriota</taxon>
        <taxon>Stenosarchaea group</taxon>
        <taxon>Halobacteria</taxon>
        <taxon>Halorutilales</taxon>
        <taxon>Halorutilaceae</taxon>
        <taxon>Halorutilus</taxon>
    </lineage>
</organism>
<keyword evidence="2" id="KW-1185">Reference proteome</keyword>
<dbReference type="RefSeq" id="WP_266087012.1">
    <property type="nucleotide sequence ID" value="NZ_RKLV01000006.1"/>
</dbReference>
<evidence type="ECO:0000313" key="1">
    <source>
        <dbReference type="EMBL" id="MCX2819063.1"/>
    </source>
</evidence>
<dbReference type="Proteomes" id="UP001149411">
    <property type="component" value="Unassembled WGS sequence"/>
</dbReference>
<accession>A0A9Q4C424</accession>
<proteinExistence type="predicted"/>
<evidence type="ECO:0000313" key="2">
    <source>
        <dbReference type="Proteomes" id="UP001149411"/>
    </source>
</evidence>
<reference evidence="1" key="1">
    <citation type="submission" date="2022-09" db="EMBL/GenBank/DDBJ databases">
        <title>Haloadaptaus new haloarchaeum isolated from saline soil.</title>
        <authorList>
            <person name="Duran-Viseras A."/>
            <person name="Sanchez-Porro C."/>
            <person name="Ventosa A."/>
        </authorList>
    </citation>
    <scope>NUCLEOTIDE SEQUENCE</scope>
    <source>
        <strain evidence="1">F3-133</strain>
    </source>
</reference>